<evidence type="ECO:0000313" key="3">
    <source>
        <dbReference type="Proteomes" id="UP000611723"/>
    </source>
</evidence>
<accession>A0A934WXN2</accession>
<protein>
    <recommendedName>
        <fullName evidence="4">Zinc-finger domain-containing protein</fullName>
    </recommendedName>
</protein>
<gene>
    <name evidence="2" type="ORF">JKA74_07115</name>
</gene>
<proteinExistence type="predicted"/>
<dbReference type="EMBL" id="JAEQBW010000002">
    <property type="protein sequence ID" value="MBK6264801.1"/>
    <property type="molecule type" value="Genomic_DNA"/>
</dbReference>
<keyword evidence="3" id="KW-1185">Reference proteome</keyword>
<dbReference type="Proteomes" id="UP000611723">
    <property type="component" value="Unassembled WGS sequence"/>
</dbReference>
<dbReference type="AlphaFoldDB" id="A0A934WXN2"/>
<sequence>MSETNYFRLIDAYFDGSIRPEQKVMLENKIQTDPLLKAEFELQKNIINGISQVRTQQLKSRLSAIDVSGSGSMLLGSGVKWLAGTLTIASFLSVWLYWYMSDTSTYEQLNIELSDKINWKDQSIDMEVPKAINQFAENDPFQSKESNPKQKERFVNNLAPNPTSRNVKTTTQKDESAKAKPQSLLTFQDDNLFHPSNEKEFNKSIDNTLSKDITSETEIIFHNEPDVKEKYHYKYFNNKLYLYGDFQNEPYEIIELHSQGKKQLFLSYQDSIYIINDNVTNITSLEKVKDEMLILELELIMNEEK</sequence>
<evidence type="ECO:0008006" key="4">
    <source>
        <dbReference type="Google" id="ProtNLM"/>
    </source>
</evidence>
<evidence type="ECO:0000256" key="1">
    <source>
        <dbReference type="SAM" id="MobiDB-lite"/>
    </source>
</evidence>
<feature type="compositionally biased region" description="Polar residues" evidence="1">
    <location>
        <begin position="158"/>
        <end position="170"/>
    </location>
</feature>
<reference evidence="2" key="1">
    <citation type="submission" date="2021-01" db="EMBL/GenBank/DDBJ databases">
        <title>Marivirga aurantiaca sp. nov., isolated from intertidal surface sediments.</title>
        <authorList>
            <person name="Zhang M."/>
        </authorList>
    </citation>
    <scope>NUCLEOTIDE SEQUENCE</scope>
    <source>
        <strain evidence="2">S37H4</strain>
    </source>
</reference>
<organism evidence="2 3">
    <name type="scientific">Marivirga aurantiaca</name>
    <dbReference type="NCBI Taxonomy" id="2802615"/>
    <lineage>
        <taxon>Bacteria</taxon>
        <taxon>Pseudomonadati</taxon>
        <taxon>Bacteroidota</taxon>
        <taxon>Cytophagia</taxon>
        <taxon>Cytophagales</taxon>
        <taxon>Marivirgaceae</taxon>
        <taxon>Marivirga</taxon>
    </lineage>
</organism>
<dbReference type="RefSeq" id="WP_201430468.1">
    <property type="nucleotide sequence ID" value="NZ_JAEQBW010000002.1"/>
</dbReference>
<comment type="caution">
    <text evidence="2">The sequence shown here is derived from an EMBL/GenBank/DDBJ whole genome shotgun (WGS) entry which is preliminary data.</text>
</comment>
<feature type="region of interest" description="Disordered" evidence="1">
    <location>
        <begin position="138"/>
        <end position="180"/>
    </location>
</feature>
<evidence type="ECO:0000313" key="2">
    <source>
        <dbReference type="EMBL" id="MBK6264801.1"/>
    </source>
</evidence>
<name>A0A934WXN2_9BACT</name>